<evidence type="ECO:0000313" key="5">
    <source>
        <dbReference type="Proteomes" id="UP000187609"/>
    </source>
</evidence>
<dbReference type="PANTHER" id="PTHR10459">
    <property type="entry name" value="DNA LIGASE"/>
    <property type="match status" value="1"/>
</dbReference>
<dbReference type="GO" id="GO:0003950">
    <property type="term" value="F:NAD+ poly-ADP-ribosyltransferase activity"/>
    <property type="evidence" value="ECO:0007669"/>
    <property type="project" value="TreeGrafter"/>
</dbReference>
<dbReference type="Gene3D" id="3.90.640.80">
    <property type="match status" value="1"/>
</dbReference>
<dbReference type="SUPFAM" id="SSF142921">
    <property type="entry name" value="WGR domain-like"/>
    <property type="match status" value="1"/>
</dbReference>
<comment type="caution">
    <text evidence="4">The sequence shown here is derived from an EMBL/GenBank/DDBJ whole genome shotgun (WGS) entry which is preliminary data.</text>
</comment>
<organism evidence="4 5">
    <name type="scientific">Nicotiana attenuata</name>
    <name type="common">Coyote tobacco</name>
    <dbReference type="NCBI Taxonomy" id="49451"/>
    <lineage>
        <taxon>Eukaryota</taxon>
        <taxon>Viridiplantae</taxon>
        <taxon>Streptophyta</taxon>
        <taxon>Embryophyta</taxon>
        <taxon>Tracheophyta</taxon>
        <taxon>Spermatophyta</taxon>
        <taxon>Magnoliopsida</taxon>
        <taxon>eudicotyledons</taxon>
        <taxon>Gunneridae</taxon>
        <taxon>Pentapetalae</taxon>
        <taxon>asterids</taxon>
        <taxon>lamiids</taxon>
        <taxon>Solanales</taxon>
        <taxon>Solanaceae</taxon>
        <taxon>Nicotianoideae</taxon>
        <taxon>Nicotianeae</taxon>
        <taxon>Nicotiana</taxon>
    </lineage>
</organism>
<dbReference type="InterPro" id="IPR036930">
    <property type="entry name" value="WGR_dom_sf"/>
</dbReference>
<dbReference type="STRING" id="49451.A0A314KL64"/>
<dbReference type="InterPro" id="IPR050800">
    <property type="entry name" value="ARTD/PARP"/>
</dbReference>
<evidence type="ECO:0000256" key="1">
    <source>
        <dbReference type="ARBA" id="ARBA00022676"/>
    </source>
</evidence>
<accession>A0A314KL64</accession>
<dbReference type="GO" id="GO:0005730">
    <property type="term" value="C:nucleolus"/>
    <property type="evidence" value="ECO:0007669"/>
    <property type="project" value="TreeGrafter"/>
</dbReference>
<evidence type="ECO:0000256" key="2">
    <source>
        <dbReference type="ARBA" id="ARBA00022679"/>
    </source>
</evidence>
<proteinExistence type="predicted"/>
<dbReference type="AlphaFoldDB" id="A0A314KL64"/>
<keyword evidence="5" id="KW-1185">Reference proteome</keyword>
<dbReference type="Proteomes" id="UP000187609">
    <property type="component" value="Unassembled WGS sequence"/>
</dbReference>
<protein>
    <submittedName>
        <fullName evidence="4">Uncharacterized protein</fullName>
    </submittedName>
</protein>
<sequence>MGERYMTSVIGQLSTMKPPREDLISMIHLNGPDLPELIPYDSLINICAEGLTYGAMRTVCPTCKTILHGDGEKYQCSRKLLKRSSCNYYRYHVETSTAPWEIPESVTKQELKTTLSKKQRKNVLMCAHAHKYRHIIEDGTRLTFENIPYQYFLVMNDDLIGNYQKTDDSTGTSSHCFGQIYSIEENPTRYVFYKWEQVYNKEMQYFYDYSSAVEAIERFEEQFLHATGNPWKSWIEKDFVRIASRFFPLEMDYYSRLRYRSQKKVDEIHEEIAVKLEHLKKLKINEKEITEVSIQKAQNITVRIVMEAHDILEGFKKLEVQGTHQKMVSAVKNQLKFLDDEEDLKFCSIVSRLLTSPVGTTIRLVDLPQKFDFFQPIGKILSVFFDYQKLQQKCLPPPPDLPHQIWPSSARELTQQYMLDKIRGVIDASLLRKAKRLGCCYWSVLLRKARKALDESSSDCFILCTMDVEELPERPEHDMARDATFTDKQTNMEEILWSKIDERDYDRYGFIHHTENRAKVVMLFPIKYNGWGVHKTPKGFDRWVSAGKLNHDEMNTWIDFISCFYSPVIKPDKSLIYKAQGIYGEKSTPLIYFGEADEKYRERSVLDYFTRFGF</sequence>
<evidence type="ECO:0000313" key="4">
    <source>
        <dbReference type="EMBL" id="OIT29922.1"/>
    </source>
</evidence>
<keyword evidence="2" id="KW-0808">Transferase</keyword>
<keyword evidence="3" id="KW-0520">NAD</keyword>
<gene>
    <name evidence="4" type="ORF">A4A49_24811</name>
</gene>
<keyword evidence="1" id="KW-0328">Glycosyltransferase</keyword>
<reference evidence="4" key="1">
    <citation type="submission" date="2016-11" db="EMBL/GenBank/DDBJ databases">
        <title>The genome of Nicotiana attenuata.</title>
        <authorList>
            <person name="Xu S."/>
            <person name="Brockmoeller T."/>
            <person name="Gaquerel E."/>
            <person name="Navarro A."/>
            <person name="Kuhl H."/>
            <person name="Gase K."/>
            <person name="Ling Z."/>
            <person name="Zhou W."/>
            <person name="Kreitzer C."/>
            <person name="Stanke M."/>
            <person name="Tang H."/>
            <person name="Lyons E."/>
            <person name="Pandey P."/>
            <person name="Pandey S.P."/>
            <person name="Timmermann B."/>
            <person name="Baldwin I.T."/>
        </authorList>
    </citation>
    <scope>NUCLEOTIDE SEQUENCE [LARGE SCALE GENOMIC DNA]</scope>
    <source>
        <strain evidence="4">UT</strain>
    </source>
</reference>
<evidence type="ECO:0000256" key="3">
    <source>
        <dbReference type="ARBA" id="ARBA00023027"/>
    </source>
</evidence>
<name>A0A314KL64_NICAT</name>
<dbReference type="EMBL" id="MJEQ01001648">
    <property type="protein sequence ID" value="OIT29922.1"/>
    <property type="molecule type" value="Genomic_DNA"/>
</dbReference>
<dbReference type="PANTHER" id="PTHR10459:SF106">
    <property type="entry name" value="PROTEIN ADP-RIBOSYLTRANSFERASE PARP3"/>
    <property type="match status" value="1"/>
</dbReference>
<dbReference type="GO" id="GO:0070212">
    <property type="term" value="P:protein poly-ADP-ribosylation"/>
    <property type="evidence" value="ECO:0007669"/>
    <property type="project" value="TreeGrafter"/>
</dbReference>
<dbReference type="GO" id="GO:1990404">
    <property type="term" value="F:NAD+-protein mono-ADP-ribosyltransferase activity"/>
    <property type="evidence" value="ECO:0007669"/>
    <property type="project" value="TreeGrafter"/>
</dbReference>
<dbReference type="Gramene" id="OIT29922">
    <property type="protein sequence ID" value="OIT29922"/>
    <property type="gene ID" value="A4A49_24811"/>
</dbReference>
<dbReference type="GO" id="GO:0006302">
    <property type="term" value="P:double-strand break repair"/>
    <property type="evidence" value="ECO:0007669"/>
    <property type="project" value="TreeGrafter"/>
</dbReference>